<accession>A0AAX0WVA3</accession>
<evidence type="ECO:0000313" key="1">
    <source>
        <dbReference type="EMBL" id="PNL61171.1"/>
    </source>
</evidence>
<sequence>MYPITIKIKVTNNILTIFAVARDNTPENRASALAGDQVAIKKLATALEHEKAALTEWSTIDNSFLSAIEGYEGPYQALLHERDHENAEELETNHYDIQFEEVTPQTVSSYLTQFVTFQHMHSKLAYHRPDRDLKRVITEYESHYENEKSKQPKAPDSSWRSVAYGLFTQVTSFFYTKDSNSINKNSMDNESQPKIK</sequence>
<reference evidence="1" key="1">
    <citation type="submission" date="2017-12" db="EMBL/GenBank/DDBJ databases">
        <title>FDA dAtabase for Regulatory Grade micrObial Sequences (FDA-ARGOS): Supporting development and validation of Infectious Disease Dx tests.</title>
        <authorList>
            <person name="Kerrigan L."/>
            <person name="Tallon L.J."/>
            <person name="Sadzewicz L."/>
            <person name="Sengamalay N."/>
            <person name="Ott S."/>
            <person name="Godinez A."/>
            <person name="Nagaraj S."/>
            <person name="Vavikolanu K."/>
            <person name="Vyas G."/>
            <person name="Nadendla S."/>
            <person name="Aluvathingal J."/>
            <person name="Sichtig H."/>
        </authorList>
    </citation>
    <scope>NUCLEOTIDE SEQUENCE [LARGE SCALE GENOMIC DNA]</scope>
    <source>
        <strain evidence="1">FDAARGOS_200</strain>
    </source>
</reference>
<dbReference type="Proteomes" id="UP000192511">
    <property type="component" value="Unassembled WGS sequence"/>
</dbReference>
<keyword evidence="2" id="KW-1185">Reference proteome</keyword>
<evidence type="ECO:0000313" key="2">
    <source>
        <dbReference type="Proteomes" id="UP000192511"/>
    </source>
</evidence>
<protein>
    <submittedName>
        <fullName evidence="1">Uncharacterized protein</fullName>
    </submittedName>
</protein>
<gene>
    <name evidence="1" type="ORF">A6J39_008055</name>
</gene>
<comment type="caution">
    <text evidence="1">The sequence shown here is derived from an EMBL/GenBank/DDBJ whole genome shotgun (WGS) entry which is preliminary data.</text>
</comment>
<organism evidence="1 2">
    <name type="scientific">Legionella anisa</name>
    <dbReference type="NCBI Taxonomy" id="28082"/>
    <lineage>
        <taxon>Bacteria</taxon>
        <taxon>Pseudomonadati</taxon>
        <taxon>Pseudomonadota</taxon>
        <taxon>Gammaproteobacteria</taxon>
        <taxon>Legionellales</taxon>
        <taxon>Legionellaceae</taxon>
        <taxon>Legionella</taxon>
    </lineage>
</organism>
<dbReference type="AlphaFoldDB" id="A0AAX0WVA3"/>
<proteinExistence type="predicted"/>
<dbReference type="RefSeq" id="WP_019235540.1">
    <property type="nucleotide sequence ID" value="NZ_NBTX02000004.1"/>
</dbReference>
<dbReference type="EMBL" id="NBTX02000004">
    <property type="protein sequence ID" value="PNL61171.1"/>
    <property type="molecule type" value="Genomic_DNA"/>
</dbReference>
<name>A0AAX0WVA3_9GAMM</name>